<name>A0A7I8J051_SPIIN</name>
<dbReference type="PANTHER" id="PTHR32019:SF2">
    <property type="entry name" value="R3H DOMAIN-CONTAINING PROTEIN 4"/>
    <property type="match status" value="1"/>
</dbReference>
<dbReference type="GO" id="GO:0003676">
    <property type="term" value="F:nucleic acid binding"/>
    <property type="evidence" value="ECO:0007669"/>
    <property type="project" value="InterPro"/>
</dbReference>
<evidence type="ECO:0000313" key="2">
    <source>
        <dbReference type="EMBL" id="CAA2623997.1"/>
    </source>
</evidence>
<dbReference type="SUPFAM" id="SSF82708">
    <property type="entry name" value="R3H domain"/>
    <property type="match status" value="1"/>
</dbReference>
<reference evidence="2 3" key="1">
    <citation type="submission" date="2019-12" db="EMBL/GenBank/DDBJ databases">
        <authorList>
            <person name="Scholz U."/>
            <person name="Mascher M."/>
            <person name="Fiebig A."/>
        </authorList>
    </citation>
    <scope>NUCLEOTIDE SEQUENCE</scope>
</reference>
<sequence length="254" mass="28920">MASVAAEVLKREEDLLLGSSIFDSRMGGEKIKTRGQLIEKKIDLLESLAGKVSNQRSRRWLNDRLLIELVPRLNAEEIRGLFAPPPWGDEVPLSAFSMTNVGEWDCFRNIDMDKETRMIEGLETFMRKREDPAAAEKAIALRAWHRIDRRTREALRRNFLPDLVQSYEKCLQEFISGSGDGEAMVLHVQDPFRRLVLHGVCEFYDLVSVTQTSTGEGKDWKMTTIRRKKSGSQRIPPNVTMAGFMRAAKQHGAS</sequence>
<protein>
    <recommendedName>
        <fullName evidence="1">R3H-associated N-terminal domain-containing protein</fullName>
    </recommendedName>
</protein>
<dbReference type="PANTHER" id="PTHR32019">
    <property type="entry name" value="R3H DOMAIN-CONTAINING PROTEIN 4"/>
    <property type="match status" value="1"/>
</dbReference>
<dbReference type="InterPro" id="IPR039629">
    <property type="entry name" value="R3HDM4"/>
</dbReference>
<dbReference type="EMBL" id="CACRZD030000007">
    <property type="protein sequence ID" value="CAA6663507.1"/>
    <property type="molecule type" value="Genomic_DNA"/>
</dbReference>
<evidence type="ECO:0000259" key="1">
    <source>
        <dbReference type="Pfam" id="PF13902"/>
    </source>
</evidence>
<gene>
    <name evidence="2" type="ORF">SI7747_07009892</name>
</gene>
<keyword evidence="3" id="KW-1185">Reference proteome</keyword>
<feature type="domain" description="R3H-associated N-terminal" evidence="1">
    <location>
        <begin position="37"/>
        <end position="157"/>
    </location>
</feature>
<evidence type="ECO:0000313" key="3">
    <source>
        <dbReference type="Proteomes" id="UP001189122"/>
    </source>
</evidence>
<dbReference type="EMBL" id="LR743594">
    <property type="protein sequence ID" value="CAA2623997.1"/>
    <property type="molecule type" value="Genomic_DNA"/>
</dbReference>
<accession>A0A7I8J051</accession>
<dbReference type="AlphaFoldDB" id="A0A7I8J051"/>
<dbReference type="InterPro" id="IPR025952">
    <property type="entry name" value="R3H-assoc_dom"/>
</dbReference>
<organism evidence="2">
    <name type="scientific">Spirodela intermedia</name>
    <name type="common">Intermediate duckweed</name>
    <dbReference type="NCBI Taxonomy" id="51605"/>
    <lineage>
        <taxon>Eukaryota</taxon>
        <taxon>Viridiplantae</taxon>
        <taxon>Streptophyta</taxon>
        <taxon>Embryophyta</taxon>
        <taxon>Tracheophyta</taxon>
        <taxon>Spermatophyta</taxon>
        <taxon>Magnoliopsida</taxon>
        <taxon>Liliopsida</taxon>
        <taxon>Araceae</taxon>
        <taxon>Lemnoideae</taxon>
        <taxon>Spirodela</taxon>
    </lineage>
</organism>
<dbReference type="Pfam" id="PF13902">
    <property type="entry name" value="R3H-assoc"/>
    <property type="match status" value="1"/>
</dbReference>
<dbReference type="InterPro" id="IPR036867">
    <property type="entry name" value="R3H_dom_sf"/>
</dbReference>
<proteinExistence type="predicted"/>
<dbReference type="Proteomes" id="UP001189122">
    <property type="component" value="Unassembled WGS sequence"/>
</dbReference>